<dbReference type="KEGG" id="slc:SL103_07845"/>
<evidence type="ECO:0000259" key="1">
    <source>
        <dbReference type="Pfam" id="PF26366"/>
    </source>
</evidence>
<reference evidence="2 3" key="1">
    <citation type="submission" date="2016-09" db="EMBL/GenBank/DDBJ databases">
        <title>Complete genome sequencing of Streptomyces lydicus 103 and metabolic pathways analysis of antibiotic biosynthesis.</title>
        <authorList>
            <person name="Jia N."/>
            <person name="Ding M.-Z."/>
            <person name="Gao F."/>
            <person name="Yuan Y.-J."/>
        </authorList>
    </citation>
    <scope>NUCLEOTIDE SEQUENCE [LARGE SCALE GENOMIC DNA]</scope>
    <source>
        <strain evidence="2 3">103</strain>
    </source>
</reference>
<evidence type="ECO:0000313" key="3">
    <source>
        <dbReference type="Proteomes" id="UP000094094"/>
    </source>
</evidence>
<organism evidence="2 3">
    <name type="scientific">Streptomyces lydicus</name>
    <dbReference type="NCBI Taxonomy" id="47763"/>
    <lineage>
        <taxon>Bacteria</taxon>
        <taxon>Bacillati</taxon>
        <taxon>Actinomycetota</taxon>
        <taxon>Actinomycetes</taxon>
        <taxon>Kitasatosporales</taxon>
        <taxon>Streptomycetaceae</taxon>
        <taxon>Streptomyces</taxon>
    </lineage>
</organism>
<accession>A0A1D7VHF3</accession>
<dbReference type="Proteomes" id="UP000094094">
    <property type="component" value="Chromosome"/>
</dbReference>
<gene>
    <name evidence="2" type="ORF">SL103_07845</name>
</gene>
<sequence>MTVHGEREMLPAVGKAEGAKALAHFTDGYNKANRQLDPALNPSFEGGALLAIDQAGVKAAHALRPQGNPAFPALAFKDAHFTVPKQAGWPKYFVADALSNRKGPDGSPSRWFLVFSRNGIDEKWRAVYFATFEGNKAPELKTDADGYAEAVPSGGGSGLAVSPGKLSRTYADYLNTGKGDAFAPGRNTDKLRELRAKQATQVGARLQWEDQPSDYPPVALRTADGGALVFFSTVYHTQKTWFEGAKITVPANLQGIVEGSPKGSNRLTFTTVSGQAVKVPAEEAGGKIRMLNRSERITSVRAQ</sequence>
<protein>
    <recommendedName>
        <fullName evidence="1">DUF8094 domain-containing protein</fullName>
    </recommendedName>
</protein>
<dbReference type="EMBL" id="CP017157">
    <property type="protein sequence ID" value="AOP46161.1"/>
    <property type="molecule type" value="Genomic_DNA"/>
</dbReference>
<dbReference type="OrthoDB" id="3510378at2"/>
<evidence type="ECO:0000313" key="2">
    <source>
        <dbReference type="EMBL" id="AOP46161.1"/>
    </source>
</evidence>
<name>A0A1D7VHF3_9ACTN</name>
<dbReference type="Pfam" id="PF26366">
    <property type="entry name" value="DUF8094"/>
    <property type="match status" value="1"/>
</dbReference>
<dbReference type="AlphaFoldDB" id="A0A1D7VHF3"/>
<keyword evidence="3" id="KW-1185">Reference proteome</keyword>
<proteinExistence type="predicted"/>
<dbReference type="InterPro" id="IPR058407">
    <property type="entry name" value="DUF8094"/>
</dbReference>
<feature type="domain" description="DUF8094" evidence="1">
    <location>
        <begin position="11"/>
        <end position="298"/>
    </location>
</feature>